<dbReference type="PANTHER" id="PTHR40465">
    <property type="entry name" value="CHROMOSOME 1, WHOLE GENOME SHOTGUN SEQUENCE"/>
    <property type="match status" value="1"/>
</dbReference>
<feature type="transmembrane region" description="Helical" evidence="2">
    <location>
        <begin position="46"/>
        <end position="67"/>
    </location>
</feature>
<gene>
    <name evidence="4" type="ORF">EV420DRAFT_520518</name>
</gene>
<dbReference type="Pfam" id="PF20152">
    <property type="entry name" value="DUF6534"/>
    <property type="match status" value="1"/>
</dbReference>
<keyword evidence="2" id="KW-1133">Transmembrane helix</keyword>
<dbReference type="EMBL" id="JAUEPS010000022">
    <property type="protein sequence ID" value="KAK0457322.1"/>
    <property type="molecule type" value="Genomic_DNA"/>
</dbReference>
<keyword evidence="5" id="KW-1185">Reference proteome</keyword>
<feature type="transmembrane region" description="Helical" evidence="2">
    <location>
        <begin position="117"/>
        <end position="143"/>
    </location>
</feature>
<name>A0AA39N472_ARMTA</name>
<dbReference type="RefSeq" id="XP_060329637.1">
    <property type="nucleotide sequence ID" value="XM_060482454.1"/>
</dbReference>
<comment type="caution">
    <text evidence="4">The sequence shown here is derived from an EMBL/GenBank/DDBJ whole genome shotgun (WGS) entry which is preliminary data.</text>
</comment>
<feature type="transmembrane region" description="Helical" evidence="2">
    <location>
        <begin position="195"/>
        <end position="219"/>
    </location>
</feature>
<evidence type="ECO:0000256" key="2">
    <source>
        <dbReference type="SAM" id="Phobius"/>
    </source>
</evidence>
<evidence type="ECO:0000313" key="5">
    <source>
        <dbReference type="Proteomes" id="UP001175211"/>
    </source>
</evidence>
<feature type="transmembrane region" description="Helical" evidence="2">
    <location>
        <begin position="87"/>
        <end position="105"/>
    </location>
</feature>
<dbReference type="PANTHER" id="PTHR40465:SF1">
    <property type="entry name" value="DUF6534 DOMAIN-CONTAINING PROTEIN"/>
    <property type="match status" value="1"/>
</dbReference>
<proteinExistence type="predicted"/>
<protein>
    <recommendedName>
        <fullName evidence="3">DUF6534 domain-containing protein</fullName>
    </recommendedName>
</protein>
<keyword evidence="2" id="KW-0812">Transmembrane</keyword>
<reference evidence="4" key="1">
    <citation type="submission" date="2023-06" db="EMBL/GenBank/DDBJ databases">
        <authorList>
            <consortium name="Lawrence Berkeley National Laboratory"/>
            <person name="Ahrendt S."/>
            <person name="Sahu N."/>
            <person name="Indic B."/>
            <person name="Wong-Bajracharya J."/>
            <person name="Merenyi Z."/>
            <person name="Ke H.-M."/>
            <person name="Monk M."/>
            <person name="Kocsube S."/>
            <person name="Drula E."/>
            <person name="Lipzen A."/>
            <person name="Balint B."/>
            <person name="Henrissat B."/>
            <person name="Andreopoulos B."/>
            <person name="Martin F.M."/>
            <person name="Harder C.B."/>
            <person name="Rigling D."/>
            <person name="Ford K.L."/>
            <person name="Foster G.D."/>
            <person name="Pangilinan J."/>
            <person name="Papanicolaou A."/>
            <person name="Barry K."/>
            <person name="LaButti K."/>
            <person name="Viragh M."/>
            <person name="Koriabine M."/>
            <person name="Yan M."/>
            <person name="Riley R."/>
            <person name="Champramary S."/>
            <person name="Plett K.L."/>
            <person name="Tsai I.J."/>
            <person name="Slot J."/>
            <person name="Sipos G."/>
            <person name="Plett J."/>
            <person name="Nagy L.G."/>
            <person name="Grigoriev I.V."/>
        </authorList>
    </citation>
    <scope>NUCLEOTIDE SEQUENCE</scope>
    <source>
        <strain evidence="4">CCBAS 213</strain>
    </source>
</reference>
<feature type="domain" description="DUF6534" evidence="3">
    <location>
        <begin position="163"/>
        <end position="249"/>
    </location>
</feature>
<evidence type="ECO:0000256" key="1">
    <source>
        <dbReference type="SAM" id="MobiDB-lite"/>
    </source>
</evidence>
<sequence>MTSAIAISHGPALVGVFVSCMLYGSMVTQVYYYSTRFRSDPTWMRCFVYFLFIMDSISTIFAIWWIYDLVVNNFGNIAAFGVTNWLFIMDPMCIAIIATACQLFFARRVKILTGKVWLGALVAASSITCGLCTLGTVIGLTMVTSMAEFHRLDPIIYPWLVSSAFVDVMTALILTHHLRKHFGGFRRTEMLVNKLVRLTIANGLFTALSALMEFILFIASPNTGVHILFSFLIPKLYTNSVLSSLNQRPSESGSEVYTSSKSGPTVPPTNIQLRSTNMRRVRRLYGYHSTCFEFNASHTGCSRCTSQPRLENDGTNFSFTSLTWSLLSIPIHIKSLICHQSQAPIGTTLVLKTPMQRPFNVVFLFPALLELVTYYSDYSLLLS</sequence>
<feature type="transmembrane region" description="Helical" evidence="2">
    <location>
        <begin position="155"/>
        <end position="174"/>
    </location>
</feature>
<accession>A0AA39N472</accession>
<feature type="transmembrane region" description="Helical" evidence="2">
    <location>
        <begin position="12"/>
        <end position="34"/>
    </location>
</feature>
<dbReference type="AlphaFoldDB" id="A0AA39N472"/>
<evidence type="ECO:0000259" key="3">
    <source>
        <dbReference type="Pfam" id="PF20152"/>
    </source>
</evidence>
<organism evidence="4 5">
    <name type="scientific">Armillaria tabescens</name>
    <name type="common">Ringless honey mushroom</name>
    <name type="synonym">Agaricus tabescens</name>
    <dbReference type="NCBI Taxonomy" id="1929756"/>
    <lineage>
        <taxon>Eukaryota</taxon>
        <taxon>Fungi</taxon>
        <taxon>Dikarya</taxon>
        <taxon>Basidiomycota</taxon>
        <taxon>Agaricomycotina</taxon>
        <taxon>Agaricomycetes</taxon>
        <taxon>Agaricomycetidae</taxon>
        <taxon>Agaricales</taxon>
        <taxon>Marasmiineae</taxon>
        <taxon>Physalacriaceae</taxon>
        <taxon>Desarmillaria</taxon>
    </lineage>
</organism>
<dbReference type="GeneID" id="85366002"/>
<dbReference type="InterPro" id="IPR045339">
    <property type="entry name" value="DUF6534"/>
</dbReference>
<keyword evidence="2" id="KW-0472">Membrane</keyword>
<dbReference type="Proteomes" id="UP001175211">
    <property type="component" value="Unassembled WGS sequence"/>
</dbReference>
<evidence type="ECO:0000313" key="4">
    <source>
        <dbReference type="EMBL" id="KAK0457322.1"/>
    </source>
</evidence>
<feature type="region of interest" description="Disordered" evidence="1">
    <location>
        <begin position="249"/>
        <end position="270"/>
    </location>
</feature>